<dbReference type="PANTHER" id="PTHR43484:SF1">
    <property type="entry name" value="FLAGELLAR MOTOR SWITCH PROTEIN FLIN"/>
    <property type="match status" value="1"/>
</dbReference>
<accession>A0A7Y5AQK9</accession>
<name>A0A7Y5AQK9_9GAMM</name>
<proteinExistence type="predicted"/>
<dbReference type="RefSeq" id="WP_173500957.1">
    <property type="nucleotide sequence ID" value="NZ_JABSOD010000007.1"/>
</dbReference>
<dbReference type="PANTHER" id="PTHR43484">
    <property type="match status" value="1"/>
</dbReference>
<dbReference type="Proteomes" id="UP000523161">
    <property type="component" value="Unassembled WGS sequence"/>
</dbReference>
<evidence type="ECO:0000313" key="3">
    <source>
        <dbReference type="EMBL" id="NRQ42713.1"/>
    </source>
</evidence>
<evidence type="ECO:0000313" key="4">
    <source>
        <dbReference type="Proteomes" id="UP000523161"/>
    </source>
</evidence>
<dbReference type="Pfam" id="PF04509">
    <property type="entry name" value="CheC"/>
    <property type="match status" value="1"/>
</dbReference>
<dbReference type="SUPFAM" id="SSF103039">
    <property type="entry name" value="CheC-like"/>
    <property type="match status" value="1"/>
</dbReference>
<dbReference type="AlphaFoldDB" id="A0A7Y5AQK9"/>
<comment type="caution">
    <text evidence="3">The sequence shown here is derived from an EMBL/GenBank/DDBJ whole genome shotgun (WGS) entry which is preliminary data.</text>
</comment>
<dbReference type="EMBL" id="JABSOD010000007">
    <property type="protein sequence ID" value="NRQ42713.1"/>
    <property type="molecule type" value="Genomic_DNA"/>
</dbReference>
<feature type="domain" description="CheC-like protein" evidence="2">
    <location>
        <begin position="9"/>
        <end position="44"/>
    </location>
</feature>
<dbReference type="GO" id="GO:0016787">
    <property type="term" value="F:hydrolase activity"/>
    <property type="evidence" value="ECO:0007669"/>
    <property type="project" value="InterPro"/>
</dbReference>
<keyword evidence="1" id="KW-0145">Chemotaxis</keyword>
<dbReference type="GO" id="GO:0006935">
    <property type="term" value="P:chemotaxis"/>
    <property type="evidence" value="ECO:0007669"/>
    <property type="project" value="UniProtKB-KW"/>
</dbReference>
<dbReference type="InterPro" id="IPR028976">
    <property type="entry name" value="CheC-like_sf"/>
</dbReference>
<evidence type="ECO:0000259" key="2">
    <source>
        <dbReference type="Pfam" id="PF04509"/>
    </source>
</evidence>
<dbReference type="InterPro" id="IPR051469">
    <property type="entry name" value="FliN/MopA/SpaO"/>
</dbReference>
<reference evidence="3 4" key="1">
    <citation type="submission" date="2020-06" db="EMBL/GenBank/DDBJ databases">
        <title>Rheinheimera sp. nov., a marine bacterium isolated from coastal.</title>
        <authorList>
            <person name="Yu Q."/>
            <person name="Qi Y."/>
            <person name="Pu J."/>
        </authorList>
    </citation>
    <scope>NUCLEOTIDE SEQUENCE [LARGE SCALE GENOMIC DNA]</scope>
    <source>
        <strain evidence="3 4">YQF-2</strain>
    </source>
</reference>
<sequence length="191" mass="21166">MNTLLSEDQRDALQELMNISMGQAANALARLVGAKVTLSIPRIVSVTPLQFAEMLNDTDVWYTRQSFLGHIRGEVLTVLSKTGCDSIGELMDYEVPLDHDALSELLLELANILAGACLSGFTEQLALNAKLSMPTLFFPENQQTVHVHWASTLMMEVEFKVEASQFDSRVVICLEDIAVDTLLQALNRLLE</sequence>
<keyword evidence="4" id="KW-1185">Reference proteome</keyword>
<dbReference type="CDD" id="cd17910">
    <property type="entry name" value="CheC_ClassII"/>
    <property type="match status" value="1"/>
</dbReference>
<dbReference type="Gene3D" id="3.40.1550.10">
    <property type="entry name" value="CheC-like"/>
    <property type="match status" value="1"/>
</dbReference>
<evidence type="ECO:0000256" key="1">
    <source>
        <dbReference type="ARBA" id="ARBA00022500"/>
    </source>
</evidence>
<protein>
    <submittedName>
        <fullName evidence="3">Chemotaxis protein CheC</fullName>
    </submittedName>
</protein>
<gene>
    <name evidence="3" type="ORF">HRH59_09075</name>
</gene>
<dbReference type="InterPro" id="IPR007597">
    <property type="entry name" value="CheC"/>
</dbReference>
<organism evidence="3 4">
    <name type="scientific">Rheinheimera lutimaris</name>
    <dbReference type="NCBI Taxonomy" id="2740584"/>
    <lineage>
        <taxon>Bacteria</taxon>
        <taxon>Pseudomonadati</taxon>
        <taxon>Pseudomonadota</taxon>
        <taxon>Gammaproteobacteria</taxon>
        <taxon>Chromatiales</taxon>
        <taxon>Chromatiaceae</taxon>
        <taxon>Rheinheimera</taxon>
    </lineage>
</organism>